<reference evidence="2 3" key="1">
    <citation type="journal article" date="2018" name="Nat. Genet.">
        <title>The Rosa genome provides new insights in the design of modern roses.</title>
        <authorList>
            <person name="Bendahmane M."/>
        </authorList>
    </citation>
    <scope>NUCLEOTIDE SEQUENCE [LARGE SCALE GENOMIC DNA]</scope>
    <source>
        <strain evidence="3">cv. Old Blush</strain>
    </source>
</reference>
<dbReference type="Gramene" id="PRQ17521">
    <property type="protein sequence ID" value="PRQ17521"/>
    <property type="gene ID" value="RchiOBHm_Chr7g0195911"/>
</dbReference>
<dbReference type="OMA" id="EYQFDKS"/>
<feature type="region of interest" description="Disordered" evidence="1">
    <location>
        <begin position="92"/>
        <end position="111"/>
    </location>
</feature>
<dbReference type="Proteomes" id="UP000238479">
    <property type="component" value="Chromosome 7"/>
</dbReference>
<organism evidence="2 3">
    <name type="scientific">Rosa chinensis</name>
    <name type="common">China rose</name>
    <dbReference type="NCBI Taxonomy" id="74649"/>
    <lineage>
        <taxon>Eukaryota</taxon>
        <taxon>Viridiplantae</taxon>
        <taxon>Streptophyta</taxon>
        <taxon>Embryophyta</taxon>
        <taxon>Tracheophyta</taxon>
        <taxon>Spermatophyta</taxon>
        <taxon>Magnoliopsida</taxon>
        <taxon>eudicotyledons</taxon>
        <taxon>Gunneridae</taxon>
        <taxon>Pentapetalae</taxon>
        <taxon>rosids</taxon>
        <taxon>fabids</taxon>
        <taxon>Rosales</taxon>
        <taxon>Rosaceae</taxon>
        <taxon>Rosoideae</taxon>
        <taxon>Rosoideae incertae sedis</taxon>
        <taxon>Rosa</taxon>
    </lineage>
</organism>
<keyword evidence="3" id="KW-1185">Reference proteome</keyword>
<evidence type="ECO:0000256" key="1">
    <source>
        <dbReference type="SAM" id="MobiDB-lite"/>
    </source>
</evidence>
<dbReference type="AlphaFoldDB" id="A0A2P6P6F9"/>
<evidence type="ECO:0000313" key="2">
    <source>
        <dbReference type="EMBL" id="PRQ17521.1"/>
    </source>
</evidence>
<feature type="region of interest" description="Disordered" evidence="1">
    <location>
        <begin position="550"/>
        <end position="598"/>
    </location>
</feature>
<protein>
    <recommendedName>
        <fullName evidence="4">Intracellular protein transporter USO1-like protein</fullName>
    </recommendedName>
</protein>
<dbReference type="OrthoDB" id="670909at2759"/>
<sequence>MKEERESGGVEAEKEENLREKLARRRRVLIRKSIRGGPTTPVLSSWSLYPLGQEQQPIIKDAPLTTNHTGASARKLGAALWEFQNYFPLSKMHRGNHSNGGGAPPPPRQRHHLHLHHHLNKDKGTLDLSNFLADNCPSSPEQPASASSLTRHIAASLMQHHRSIGRNNHLLQPVSPASYGSSMEVAPYNPAVTPTSSLDFKGRIGESHYNLKTSTELLKVLNRIWSLEEQHTSNIALIKALKAELDHARVKIKDLVRVRQADRHELDNLMKQIGEDKLVRKSKEQDRIHAAVQSVRDELEDERRLRKRSESLHRKLARDLSEVKSSLSNSLRELESERKSRKLLEDLCDEFAKGIKDYEQEVHFLKQKSDKDWTGSSDRDRLILHVSESWLDERMQMQLEQTECGLPEKNSIVDKLSLEIETFLQAKHMNNTLKNTESLLPRDRRKNSLESVPLNEAVSVPQDAGDEEDSLGSDSHCFELNKPSNSDFKLQVEEAVENGIDEKVKSEHSKKKPASSERVRSRTPSSLQVKFEEQMAWALSCSENKKSQVVNAEQGKTEEVKQTETSMSQKSEHCEATEDETYRKGNKQDQRHGSNPNYMAENHLRNQLLISDGGLVHPENNLNEASCSNTGWRNQASPVRQWMARLTSPTLDISEPSSKLPLRKKENTLKAKLLEARSKGQRSTRTKAFKSTS</sequence>
<evidence type="ECO:0008006" key="4">
    <source>
        <dbReference type="Google" id="ProtNLM"/>
    </source>
</evidence>
<feature type="compositionally biased region" description="Basic residues" evidence="1">
    <location>
        <begin position="679"/>
        <end position="693"/>
    </location>
</feature>
<dbReference type="STRING" id="74649.A0A2P6P6F9"/>
<gene>
    <name evidence="2" type="ORF">RchiOBHm_Chr7g0195911</name>
</gene>
<accession>A0A2P6P6F9</accession>
<evidence type="ECO:0000313" key="3">
    <source>
        <dbReference type="Proteomes" id="UP000238479"/>
    </source>
</evidence>
<feature type="region of interest" description="Disordered" evidence="1">
    <location>
        <begin position="499"/>
        <end position="527"/>
    </location>
</feature>
<dbReference type="EMBL" id="PDCK01000045">
    <property type="protein sequence ID" value="PRQ17521.1"/>
    <property type="molecule type" value="Genomic_DNA"/>
</dbReference>
<comment type="caution">
    <text evidence="2">The sequence shown here is derived from an EMBL/GenBank/DDBJ whole genome shotgun (WGS) entry which is preliminary data.</text>
</comment>
<feature type="region of interest" description="Disordered" evidence="1">
    <location>
        <begin position="434"/>
        <end position="474"/>
    </location>
</feature>
<feature type="compositionally biased region" description="Basic and acidic residues" evidence="1">
    <location>
        <begin position="570"/>
        <end position="592"/>
    </location>
</feature>
<proteinExistence type="predicted"/>
<name>A0A2P6P6F9_ROSCH</name>
<dbReference type="PANTHER" id="PTHR31071:SF59">
    <property type="entry name" value="INTRACELLULAR PROTEIN TRANSPORTER USO1-LIKE PROTEIN"/>
    <property type="match status" value="1"/>
</dbReference>
<dbReference type="InterPro" id="IPR043424">
    <property type="entry name" value="BLT-like"/>
</dbReference>
<feature type="region of interest" description="Disordered" evidence="1">
    <location>
        <begin position="673"/>
        <end position="693"/>
    </location>
</feature>
<dbReference type="PANTHER" id="PTHR31071">
    <property type="entry name" value="GB|AAF24581.1"/>
    <property type="match status" value="1"/>
</dbReference>